<feature type="domain" description="HTH deoR-type" evidence="4">
    <location>
        <begin position="10"/>
        <end position="65"/>
    </location>
</feature>
<proteinExistence type="predicted"/>
<dbReference type="PRINTS" id="PR00037">
    <property type="entry name" value="HTHLACR"/>
</dbReference>
<name>A0ABW3IS05_9RHOB</name>
<evidence type="ECO:0000256" key="1">
    <source>
        <dbReference type="ARBA" id="ARBA00022491"/>
    </source>
</evidence>
<organism evidence="5 6">
    <name type="scientific">Tropicimonas aquimaris</name>
    <dbReference type="NCBI Taxonomy" id="914152"/>
    <lineage>
        <taxon>Bacteria</taxon>
        <taxon>Pseudomonadati</taxon>
        <taxon>Pseudomonadota</taxon>
        <taxon>Alphaproteobacteria</taxon>
        <taxon>Rhodobacterales</taxon>
        <taxon>Roseobacteraceae</taxon>
        <taxon>Tropicimonas</taxon>
    </lineage>
</organism>
<dbReference type="Gene3D" id="1.10.10.10">
    <property type="entry name" value="Winged helix-like DNA-binding domain superfamily/Winged helix DNA-binding domain"/>
    <property type="match status" value="1"/>
</dbReference>
<dbReference type="SUPFAM" id="SSF46785">
    <property type="entry name" value="Winged helix' DNA-binding domain"/>
    <property type="match status" value="1"/>
</dbReference>
<dbReference type="InterPro" id="IPR050313">
    <property type="entry name" value="Carb_Metab_HTH_regulators"/>
</dbReference>
<dbReference type="Pfam" id="PF08220">
    <property type="entry name" value="HTH_DeoR"/>
    <property type="match status" value="1"/>
</dbReference>
<dbReference type="InterPro" id="IPR036388">
    <property type="entry name" value="WH-like_DNA-bd_sf"/>
</dbReference>
<dbReference type="Pfam" id="PF00455">
    <property type="entry name" value="DeoRC"/>
    <property type="match status" value="1"/>
</dbReference>
<dbReference type="InterPro" id="IPR037171">
    <property type="entry name" value="NagB/RpiA_transferase-like"/>
</dbReference>
<dbReference type="Gene3D" id="3.40.50.1360">
    <property type="match status" value="1"/>
</dbReference>
<dbReference type="PANTHER" id="PTHR30363">
    <property type="entry name" value="HTH-TYPE TRANSCRIPTIONAL REGULATOR SRLR-RELATED"/>
    <property type="match status" value="1"/>
</dbReference>
<dbReference type="SMART" id="SM01134">
    <property type="entry name" value="DeoRC"/>
    <property type="match status" value="1"/>
</dbReference>
<dbReference type="InterPro" id="IPR014036">
    <property type="entry name" value="DeoR-like_C"/>
</dbReference>
<evidence type="ECO:0000256" key="3">
    <source>
        <dbReference type="ARBA" id="ARBA00023163"/>
    </source>
</evidence>
<dbReference type="GO" id="GO:0003677">
    <property type="term" value="F:DNA binding"/>
    <property type="evidence" value="ECO:0007669"/>
    <property type="project" value="UniProtKB-KW"/>
</dbReference>
<evidence type="ECO:0000313" key="5">
    <source>
        <dbReference type="EMBL" id="MFD0980533.1"/>
    </source>
</evidence>
<accession>A0ABW3IS05</accession>
<evidence type="ECO:0000313" key="6">
    <source>
        <dbReference type="Proteomes" id="UP001597108"/>
    </source>
</evidence>
<dbReference type="InterPro" id="IPR001034">
    <property type="entry name" value="DeoR_HTH"/>
</dbReference>
<evidence type="ECO:0000256" key="2">
    <source>
        <dbReference type="ARBA" id="ARBA00023015"/>
    </source>
</evidence>
<dbReference type="SMART" id="SM00420">
    <property type="entry name" value="HTH_DEOR"/>
    <property type="match status" value="1"/>
</dbReference>
<dbReference type="RefSeq" id="WP_386074983.1">
    <property type="nucleotide sequence ID" value="NZ_JBHTJT010000021.1"/>
</dbReference>
<dbReference type="EMBL" id="JBHTJT010000021">
    <property type="protein sequence ID" value="MFD0980533.1"/>
    <property type="molecule type" value="Genomic_DNA"/>
</dbReference>
<keyword evidence="2" id="KW-0805">Transcription regulation</keyword>
<gene>
    <name evidence="5" type="ORF">ACFQ2S_12810</name>
</gene>
<keyword evidence="3" id="KW-0804">Transcription</keyword>
<sequence length="255" mass="25636">MTSDPVLNTPDARQATLRTRAAAGVPLSLAALADEFGVSRDTIRRDLLVLEAEGALRRVRGGALPVTPPAEPLATRMRRPNVAAGRIAAAALPLVEDGMVLMLDGGTTVAHLVASLPPLPRALAVTPSPAVATATLAAGIETVLIGGKLSAFGGISTGADACGAIAGVAADICFLGACGLEAGFGLAADHLDEAAVKRAMQAASARSVVLAGAEKLGRRARHRVATCAELDLLVTDAAPQDTAALAATGLEIRHA</sequence>
<dbReference type="SUPFAM" id="SSF100950">
    <property type="entry name" value="NagB/RpiA/CoA transferase-like"/>
    <property type="match status" value="1"/>
</dbReference>
<dbReference type="Proteomes" id="UP001597108">
    <property type="component" value="Unassembled WGS sequence"/>
</dbReference>
<dbReference type="PROSITE" id="PS51000">
    <property type="entry name" value="HTH_DEOR_2"/>
    <property type="match status" value="1"/>
</dbReference>
<keyword evidence="6" id="KW-1185">Reference proteome</keyword>
<keyword evidence="1" id="KW-0678">Repressor</keyword>
<protein>
    <submittedName>
        <fullName evidence="5">DeoR/GlpR family DNA-binding transcription regulator</fullName>
    </submittedName>
</protein>
<dbReference type="InterPro" id="IPR036390">
    <property type="entry name" value="WH_DNA-bd_sf"/>
</dbReference>
<keyword evidence="5" id="KW-0238">DNA-binding</keyword>
<evidence type="ECO:0000259" key="4">
    <source>
        <dbReference type="PROSITE" id="PS51000"/>
    </source>
</evidence>
<comment type="caution">
    <text evidence="5">The sequence shown here is derived from an EMBL/GenBank/DDBJ whole genome shotgun (WGS) entry which is preliminary data.</text>
</comment>
<dbReference type="PANTHER" id="PTHR30363:SF4">
    <property type="entry name" value="GLYCEROL-3-PHOSPHATE REGULON REPRESSOR"/>
    <property type="match status" value="1"/>
</dbReference>
<reference evidence="6" key="1">
    <citation type="journal article" date="2019" name="Int. J. Syst. Evol. Microbiol.">
        <title>The Global Catalogue of Microorganisms (GCM) 10K type strain sequencing project: providing services to taxonomists for standard genome sequencing and annotation.</title>
        <authorList>
            <consortium name="The Broad Institute Genomics Platform"/>
            <consortium name="The Broad Institute Genome Sequencing Center for Infectious Disease"/>
            <person name="Wu L."/>
            <person name="Ma J."/>
        </authorList>
    </citation>
    <scope>NUCLEOTIDE SEQUENCE [LARGE SCALE GENOMIC DNA]</scope>
    <source>
        <strain evidence="6">CCUG 60524</strain>
    </source>
</reference>